<feature type="region of interest" description="Disordered" evidence="1">
    <location>
        <begin position="75"/>
        <end position="110"/>
    </location>
</feature>
<evidence type="ECO:0000313" key="3">
    <source>
        <dbReference type="EMBL" id="BAD88275.1"/>
    </source>
</evidence>
<dbReference type="Proteomes" id="UP000817658">
    <property type="component" value="Chromosome 1"/>
</dbReference>
<name>Q5JJT8_ORYSJ</name>
<feature type="region of interest" description="Disordered" evidence="1">
    <location>
        <begin position="1"/>
        <end position="45"/>
    </location>
</feature>
<evidence type="ECO:0000256" key="1">
    <source>
        <dbReference type="SAM" id="MobiDB-lite"/>
    </source>
</evidence>
<sequence length="110" mass="11571">MAGEEPARAEAGAELQEASTQAMASIIPSTTQAVAESEAPAAQRAEMEAMRQNMIRLHDTLHRMQEQHQAYEAALQAKTAPSASARPNPSSGPSTVTQVIQASTTAAQVN</sequence>
<protein>
    <submittedName>
        <fullName evidence="3">Uncharacterized protein</fullName>
    </submittedName>
</protein>
<evidence type="ECO:0000313" key="4">
    <source>
        <dbReference type="Proteomes" id="UP000000763"/>
    </source>
</evidence>
<reference evidence="4" key="2">
    <citation type="journal article" date="2005" name="Nature">
        <title>The map-based sequence of the rice genome.</title>
        <authorList>
            <consortium name="International rice genome sequencing project (IRGSP)"/>
            <person name="Matsumoto T."/>
            <person name="Wu J."/>
            <person name="Kanamori H."/>
            <person name="Katayose Y."/>
            <person name="Fujisawa M."/>
            <person name="Namiki N."/>
            <person name="Mizuno H."/>
            <person name="Yamamoto K."/>
            <person name="Antonio B.A."/>
            <person name="Baba T."/>
            <person name="Sakata K."/>
            <person name="Nagamura Y."/>
            <person name="Aoki H."/>
            <person name="Arikawa K."/>
            <person name="Arita K."/>
            <person name="Bito T."/>
            <person name="Chiden Y."/>
            <person name="Fujitsuka N."/>
            <person name="Fukunaka R."/>
            <person name="Hamada M."/>
            <person name="Harada C."/>
            <person name="Hayashi A."/>
            <person name="Hijishita S."/>
            <person name="Honda M."/>
            <person name="Hosokawa S."/>
            <person name="Ichikawa Y."/>
            <person name="Idonuma A."/>
            <person name="Iijima M."/>
            <person name="Ikeda M."/>
            <person name="Ikeno M."/>
            <person name="Ito K."/>
            <person name="Ito S."/>
            <person name="Ito T."/>
            <person name="Ito Y."/>
            <person name="Ito Y."/>
            <person name="Iwabuchi A."/>
            <person name="Kamiya K."/>
            <person name="Karasawa W."/>
            <person name="Kurita K."/>
            <person name="Katagiri S."/>
            <person name="Kikuta A."/>
            <person name="Kobayashi H."/>
            <person name="Kobayashi N."/>
            <person name="Machita K."/>
            <person name="Maehara T."/>
            <person name="Masukawa M."/>
            <person name="Mizubayashi T."/>
            <person name="Mukai Y."/>
            <person name="Nagasaki H."/>
            <person name="Nagata Y."/>
            <person name="Naito S."/>
            <person name="Nakashima M."/>
            <person name="Nakama Y."/>
            <person name="Nakamichi Y."/>
            <person name="Nakamura M."/>
            <person name="Meguro A."/>
            <person name="Negishi M."/>
            <person name="Ohta I."/>
            <person name="Ohta T."/>
            <person name="Okamoto M."/>
            <person name="Ono N."/>
            <person name="Saji S."/>
            <person name="Sakaguchi M."/>
            <person name="Sakai K."/>
            <person name="Shibata M."/>
            <person name="Shimokawa T."/>
            <person name="Song J."/>
            <person name="Takazaki Y."/>
            <person name="Terasawa K."/>
            <person name="Tsugane M."/>
            <person name="Tsuji K."/>
            <person name="Ueda S."/>
            <person name="Waki K."/>
            <person name="Yamagata H."/>
            <person name="Yamamoto M."/>
            <person name="Yamamoto S."/>
            <person name="Yamane H."/>
            <person name="Yoshiki S."/>
            <person name="Yoshihara R."/>
            <person name="Yukawa K."/>
            <person name="Zhong H."/>
            <person name="Yano M."/>
            <person name="Yuan Q."/>
            <person name="Ouyang S."/>
            <person name="Liu J."/>
            <person name="Jones K.M."/>
            <person name="Gansberger K."/>
            <person name="Moffat K."/>
            <person name="Hill J."/>
            <person name="Bera J."/>
            <person name="Fadrosh D."/>
            <person name="Jin S."/>
            <person name="Johri S."/>
            <person name="Kim M."/>
            <person name="Overton L."/>
            <person name="Reardon M."/>
            <person name="Tsitrin T."/>
            <person name="Vuong H."/>
            <person name="Weaver B."/>
            <person name="Ciecko A."/>
            <person name="Tallon L."/>
            <person name="Jackson J."/>
            <person name="Pai G."/>
            <person name="Aken S.V."/>
            <person name="Utterback T."/>
            <person name="Reidmuller S."/>
            <person name="Feldblyum T."/>
            <person name="Hsiao J."/>
            <person name="Zismann V."/>
            <person name="Iobst S."/>
            <person name="de Vazeille A.R."/>
            <person name="Buell C.R."/>
            <person name="Ying K."/>
            <person name="Li Y."/>
            <person name="Lu T."/>
            <person name="Huang Y."/>
            <person name="Zhao Q."/>
            <person name="Feng Q."/>
            <person name="Zhang L."/>
            <person name="Zhu J."/>
            <person name="Weng Q."/>
            <person name="Mu J."/>
            <person name="Lu Y."/>
            <person name="Fan D."/>
            <person name="Liu Y."/>
            <person name="Guan J."/>
            <person name="Zhang Y."/>
            <person name="Yu S."/>
            <person name="Liu X."/>
            <person name="Zhang Y."/>
            <person name="Hong G."/>
            <person name="Han B."/>
            <person name="Choisne N."/>
            <person name="Demange N."/>
            <person name="Orjeda G."/>
            <person name="Samain S."/>
            <person name="Cattolico L."/>
            <person name="Pelletier E."/>
            <person name="Couloux A."/>
            <person name="Segurens B."/>
            <person name="Wincker P."/>
            <person name="D'Hont A."/>
            <person name="Scarpelli C."/>
            <person name="Weissenbach J."/>
            <person name="Salanoubat M."/>
            <person name="Quetier F."/>
            <person name="Yu Y."/>
            <person name="Kim H.R."/>
            <person name="Rambo T."/>
            <person name="Currie J."/>
            <person name="Collura K."/>
            <person name="Luo M."/>
            <person name="Yang T."/>
            <person name="Ammiraju J.S.S."/>
            <person name="Engler F."/>
            <person name="Soderlund C."/>
            <person name="Wing R.A."/>
            <person name="Palmer L.E."/>
            <person name="de la Bastide M."/>
            <person name="Spiegel L."/>
            <person name="Nascimento L."/>
            <person name="Zutavern T."/>
            <person name="O'Shaughnessy A."/>
            <person name="Dike S."/>
            <person name="Dedhia N."/>
            <person name="Preston R."/>
            <person name="Balija V."/>
            <person name="McCombie W.R."/>
            <person name="Chow T."/>
            <person name="Chen H."/>
            <person name="Chung M."/>
            <person name="Chen C."/>
            <person name="Shaw J."/>
            <person name="Wu H."/>
            <person name="Hsiao K."/>
            <person name="Chao Y."/>
            <person name="Chu M."/>
            <person name="Cheng C."/>
            <person name="Hour A."/>
            <person name="Lee P."/>
            <person name="Lin S."/>
            <person name="Lin Y."/>
            <person name="Liou J."/>
            <person name="Liu S."/>
            <person name="Hsing Y."/>
            <person name="Raghuvanshi S."/>
            <person name="Mohanty A."/>
            <person name="Bharti A.K."/>
            <person name="Gaur A."/>
            <person name="Gupta V."/>
            <person name="Kumar D."/>
            <person name="Ravi V."/>
            <person name="Vij S."/>
            <person name="Kapur A."/>
            <person name="Khurana P."/>
            <person name="Khurana P."/>
            <person name="Khurana J.P."/>
            <person name="Tyagi A.K."/>
            <person name="Gaikwad K."/>
            <person name="Singh A."/>
            <person name="Dalal V."/>
            <person name="Srivastava S."/>
            <person name="Dixit A."/>
            <person name="Pal A.K."/>
            <person name="Ghazi I.A."/>
            <person name="Yadav M."/>
            <person name="Pandit A."/>
            <person name="Bhargava A."/>
            <person name="Sureshbabu K."/>
            <person name="Batra K."/>
            <person name="Sharma T.R."/>
            <person name="Mohapatra T."/>
            <person name="Singh N.K."/>
            <person name="Messing J."/>
            <person name="Nelson A.B."/>
            <person name="Fuks G."/>
            <person name="Kavchok S."/>
            <person name="Keizer G."/>
            <person name="Linton E."/>
            <person name="Llaca V."/>
            <person name="Song R."/>
            <person name="Tanyolac B."/>
            <person name="Young S."/>
            <person name="Ho-Il K."/>
            <person name="Hahn J.H."/>
            <person name="Sangsakoo G."/>
            <person name="Vanavichit A."/>
            <person name="de Mattos Luiz.A.T."/>
            <person name="Zimmer P.D."/>
            <person name="Malone G."/>
            <person name="Dellagostin O."/>
            <person name="de Oliveira A.C."/>
            <person name="Bevan M."/>
            <person name="Bancroft I."/>
            <person name="Minx P."/>
            <person name="Cordum H."/>
            <person name="Wilson R."/>
            <person name="Cheng Z."/>
            <person name="Jin W."/>
            <person name="Jiang J."/>
            <person name="Leong S.A."/>
            <person name="Iwama H."/>
            <person name="Gojobori T."/>
            <person name="Itoh T."/>
            <person name="Niimura Y."/>
            <person name="Fujii Y."/>
            <person name="Habara T."/>
            <person name="Sakai H."/>
            <person name="Sato Y."/>
            <person name="Wilson G."/>
            <person name="Kumar K."/>
            <person name="McCouch S."/>
            <person name="Juretic N."/>
            <person name="Hoen D."/>
            <person name="Wright S."/>
            <person name="Bruskiewich R."/>
            <person name="Bureau T."/>
            <person name="Miyao A."/>
            <person name="Hirochika H."/>
            <person name="Nishikawa T."/>
            <person name="Kadowaki K."/>
            <person name="Sugiura M."/>
            <person name="Burr B."/>
            <person name="Sasaki T."/>
        </authorList>
    </citation>
    <scope>NUCLEOTIDE SEQUENCE [LARGE SCALE GENOMIC DNA]</scope>
    <source>
        <strain evidence="4">cv. Nipponbare</strain>
    </source>
</reference>
<dbReference type="AlphaFoldDB" id="Q5JJT8"/>
<organism evidence="3">
    <name type="scientific">Oryza sativa subsp. japonica</name>
    <name type="common">Rice</name>
    <dbReference type="NCBI Taxonomy" id="39947"/>
    <lineage>
        <taxon>Eukaryota</taxon>
        <taxon>Viridiplantae</taxon>
        <taxon>Streptophyta</taxon>
        <taxon>Embryophyta</taxon>
        <taxon>Tracheophyta</taxon>
        <taxon>Spermatophyta</taxon>
        <taxon>Magnoliopsida</taxon>
        <taxon>Liliopsida</taxon>
        <taxon>Poales</taxon>
        <taxon>Poaceae</taxon>
        <taxon>BOP clade</taxon>
        <taxon>Oryzoideae</taxon>
        <taxon>Oryzeae</taxon>
        <taxon>Oryzinae</taxon>
        <taxon>Oryza</taxon>
        <taxon>Oryza sativa</taxon>
    </lineage>
</organism>
<feature type="compositionally biased region" description="Polar residues" evidence="1">
    <location>
        <begin position="95"/>
        <end position="110"/>
    </location>
</feature>
<gene>
    <name evidence="3" type="ORF">B1139B11.34</name>
    <name evidence="2" type="ORF">OJ1294_F06.3</name>
</gene>
<reference evidence="3" key="1">
    <citation type="journal article" date="2002" name="Nature">
        <title>The genome sequence and structure of rice chromosome 1.</title>
        <authorList>
            <person name="Sasaki T."/>
            <person name="Matsumoto T."/>
            <person name="Yamamoto K."/>
            <person name="Sakata K."/>
            <person name="Baba T."/>
            <person name="Katayose Y."/>
            <person name="Wu J."/>
            <person name="Niimura Y."/>
            <person name="Cheng Z."/>
            <person name="Nagamura Y."/>
            <person name="Antonio B.A."/>
            <person name="Kanamori H."/>
            <person name="Hosokawa S."/>
            <person name="Masukawa M."/>
            <person name="Arikawa K."/>
            <person name="Chiden Y."/>
            <person name="Hayashi M."/>
            <person name="Okamoto M."/>
            <person name="Ando T."/>
            <person name="Aoki H."/>
            <person name="Arita K."/>
            <person name="Hamada M."/>
            <person name="Harada C."/>
            <person name="Hijishita S."/>
            <person name="Honda M."/>
            <person name="Ichikawa Y."/>
            <person name="Idonuma A."/>
            <person name="Iijima M."/>
            <person name="Ikeda M."/>
            <person name="Ikeno M."/>
            <person name="Itoh S."/>
            <person name="Itoh T."/>
            <person name="Itoh Y."/>
            <person name="Itoh Y."/>
            <person name="Iwabuchi A."/>
            <person name="Kamiya K."/>
            <person name="Karasawa W."/>
            <person name="Katagiri S."/>
            <person name="Kikuta A."/>
            <person name="Kobayashi N."/>
            <person name="Kono I."/>
            <person name="Machita K."/>
            <person name="Maehara T."/>
            <person name="Mizuno H."/>
            <person name="Mizubayashi T."/>
            <person name="Mukai Y."/>
            <person name="Nagasaki H."/>
            <person name="Nakashima M."/>
            <person name="Nakama Y."/>
            <person name="Nakamichi Y."/>
            <person name="Nakamura M."/>
            <person name="Namiki N."/>
            <person name="Negishi M."/>
            <person name="Ohta I."/>
            <person name="Ono N."/>
            <person name="Saji S."/>
            <person name="Sakai K."/>
            <person name="Shibata M."/>
            <person name="Shimokawa T."/>
            <person name="Shomura A."/>
            <person name="Song J."/>
            <person name="Takazaki Y."/>
            <person name="Terasawa K."/>
            <person name="Tsuji K."/>
            <person name="Waki K."/>
            <person name="Yamagata H."/>
            <person name="Yamane H."/>
            <person name="Yoshiki S."/>
            <person name="Yoshihara R."/>
            <person name="Yukawa K."/>
            <person name="Zhong H."/>
            <person name="Iwama H."/>
            <person name="Endo T."/>
            <person name="Ito H."/>
            <person name="Hahn J.H."/>
            <person name="Kim H.I."/>
            <person name="Eun M.Y."/>
            <person name="Yano M."/>
            <person name="Jiang J."/>
            <person name="Gojobori T."/>
        </authorList>
    </citation>
    <scope>NUCLEOTIDE SEQUENCE</scope>
</reference>
<reference evidence="4" key="3">
    <citation type="journal article" date="2008" name="Nucleic Acids Res.">
        <title>The rice annotation project database (RAP-DB): 2008 update.</title>
        <authorList>
            <consortium name="The rice annotation project (RAP)"/>
        </authorList>
    </citation>
    <scope>GENOME REANNOTATION</scope>
    <source>
        <strain evidence="4">cv. Nipponbare</strain>
    </source>
</reference>
<dbReference type="EMBL" id="AP004326">
    <property type="protein sequence ID" value="BAD88139.1"/>
    <property type="molecule type" value="Genomic_DNA"/>
</dbReference>
<dbReference type="EMBL" id="AP004368">
    <property type="protein sequence ID" value="BAD88275.1"/>
    <property type="molecule type" value="Genomic_DNA"/>
</dbReference>
<dbReference type="Proteomes" id="UP000000763">
    <property type="component" value="Chromosome 1"/>
</dbReference>
<accession>Q5JJT8</accession>
<feature type="compositionally biased region" description="Polar residues" evidence="1">
    <location>
        <begin position="17"/>
        <end position="34"/>
    </location>
</feature>
<feature type="compositionally biased region" description="Low complexity" evidence="1">
    <location>
        <begin position="80"/>
        <end position="94"/>
    </location>
</feature>
<proteinExistence type="predicted"/>
<evidence type="ECO:0000313" key="2">
    <source>
        <dbReference type="EMBL" id="BAD88139.1"/>
    </source>
</evidence>